<dbReference type="GO" id="GO:0004535">
    <property type="term" value="F:poly(A)-specific ribonuclease activity"/>
    <property type="evidence" value="ECO:0007669"/>
    <property type="project" value="TreeGrafter"/>
</dbReference>
<dbReference type="VEuPathDB" id="FungiDB:H257_10835"/>
<accession>W4G622</accession>
<dbReference type="AlphaFoldDB" id="W4G622"/>
<dbReference type="SMART" id="SM00320">
    <property type="entry name" value="WD40"/>
    <property type="match status" value="1"/>
</dbReference>
<dbReference type="SUPFAM" id="SSF53098">
    <property type="entry name" value="Ribonuclease H-like"/>
    <property type="match status" value="1"/>
</dbReference>
<dbReference type="GO" id="GO:0000289">
    <property type="term" value="P:nuclear-transcribed mRNA poly(A) tail shortening"/>
    <property type="evidence" value="ECO:0007669"/>
    <property type="project" value="TreeGrafter"/>
</dbReference>
<sequence>MSLQPHQLHGDGYDYHYGDTAQMASSMYGGGEEWTEMVHVPAPATTTGEDVTVGAIAFDLCHEMLWVGYSNGRLTSHLLPTLDKYTSVVSNPGPIKQLVPTYEGVVAISDHAAMFRSRGCVQTHAIVVDAPRHITCGRLNVHDPSKPSDVLLLGTGTGLLAAYDLHGYRPLRPMWKLDLRTATAALASSDDSPLVCAGSSQGRLDMFDGGYRSHRVAASIPQAHSGTIVAMDMMDNYVLTCGVSCRSINPYDKHAPVKIYPDPLVKLFDLRTMSLVSSIPFPSSSGLPPSFVKFHATQHAYYAADADGDLLVFGMADPPPLQYSVAGHLRPSVTALDVSSSGELFASGTGDGSVVVYESGLTAAPPRALVDEPDAPLDFPGPAARPPLTLSPLETAPASRYVFRPSLNEFGHEITPLSAWLPALDTAYKLNVTLVVAPKPTKVLHPEFEKQVQQKGTIGFTSHRGVQRNSFVYGSGRAAALATVDPRSAESPMRRRDSSIGSAKSFDEADPSWHVPPSYKYTEMHLSKHSMDGYVFDFSKHNRSLTHVGLENSLPFAYMNAVLQLLFATPAVTSTLRTHLCDVVNCVCCELAFLCHMMDQTTKYALQKHKSVQTTNFLSALHQIPDVAAAGLFDKTLSILVRVERLFAWLCSTLAVVSVDMHTIALPPWTQDQSFEAIVANSCDQEQVAHELVAITCDPASWLVDDDVKQRWATPGWGVPSSLTLPHGEMYTLIGVISAVVRDVRKPTVLSGPNCHLVTHVQSPDAGRWMLLNDFAVSTSTVDDAVNFSPPWKYPSVLLFRRASSSSLNAVADTKVVPIPSSVFDAAPLNPSVASVIKAVKLPKRGDRVAIDTEFVIVEMEEATLQTDGTRVVIKESRQSLARVSVIHGETDAVIVDDYILPNEPVVDYLTRFSGLTAEDLDPTRSRHAVVSLKTAYMKLRYLVDAGCLFVGHGLHKDFRIVNLFVPPDQIIDTVELYQQPNMRKIALRFLCAYLLKTEIQLDTHDSIEDARAALRLHNKYIELVAANDFDKTLAEIYSAGRHCRWKIADLE</sequence>
<name>W4G622_APHAT</name>
<dbReference type="GO" id="GO:0031251">
    <property type="term" value="C:PAN complex"/>
    <property type="evidence" value="ECO:0007669"/>
    <property type="project" value="TreeGrafter"/>
</dbReference>
<dbReference type="SUPFAM" id="SSF50978">
    <property type="entry name" value="WD40 repeat-like"/>
    <property type="match status" value="1"/>
</dbReference>
<dbReference type="Pfam" id="PF13423">
    <property type="entry name" value="UCH_1"/>
    <property type="match status" value="1"/>
</dbReference>
<dbReference type="GeneID" id="20812831"/>
<dbReference type="InterPro" id="IPR048841">
    <property type="entry name" value="PAN2_N"/>
</dbReference>
<dbReference type="STRING" id="112090.W4G622"/>
<dbReference type="GO" id="GO:0003676">
    <property type="term" value="F:nucleic acid binding"/>
    <property type="evidence" value="ECO:0007669"/>
    <property type="project" value="InterPro"/>
</dbReference>
<dbReference type="RefSeq" id="XP_009835823.1">
    <property type="nucleotide sequence ID" value="XM_009837521.1"/>
</dbReference>
<dbReference type="Gene3D" id="3.30.420.10">
    <property type="entry name" value="Ribonuclease H-like superfamily/Ribonuclease H"/>
    <property type="match status" value="1"/>
</dbReference>
<dbReference type="SMART" id="SM00479">
    <property type="entry name" value="EXOIII"/>
    <property type="match status" value="1"/>
</dbReference>
<dbReference type="Gene3D" id="3.90.70.10">
    <property type="entry name" value="Cysteine proteinases"/>
    <property type="match status" value="2"/>
</dbReference>
<evidence type="ECO:0000313" key="3">
    <source>
        <dbReference type="EMBL" id="ETV74736.1"/>
    </source>
</evidence>
<evidence type="ECO:0000259" key="2">
    <source>
        <dbReference type="SMART" id="SM00479"/>
    </source>
</evidence>
<dbReference type="InterPro" id="IPR036397">
    <property type="entry name" value="RNaseH_sf"/>
</dbReference>
<dbReference type="InterPro" id="IPR038765">
    <property type="entry name" value="Papain-like_cys_pep_sf"/>
</dbReference>
<dbReference type="CDD" id="cd06143">
    <property type="entry name" value="PAN2_exo"/>
    <property type="match status" value="1"/>
</dbReference>
<dbReference type="PANTHER" id="PTHR15728:SF0">
    <property type="entry name" value="PAN2-PAN3 DEADENYLATION COMPLEX CATALYTIC SUBUNIT PAN2"/>
    <property type="match status" value="1"/>
</dbReference>
<dbReference type="InterPro" id="IPR013520">
    <property type="entry name" value="Ribonucl_H"/>
</dbReference>
<dbReference type="InterPro" id="IPR012337">
    <property type="entry name" value="RNaseH-like_sf"/>
</dbReference>
<dbReference type="EMBL" id="KI913143">
    <property type="protein sequence ID" value="ETV74736.1"/>
    <property type="molecule type" value="Genomic_DNA"/>
</dbReference>
<dbReference type="InterPro" id="IPR050785">
    <property type="entry name" value="PAN2-PAN3_catalytic_subunit"/>
</dbReference>
<feature type="domain" description="Exonuclease" evidence="2">
    <location>
        <begin position="847"/>
        <end position="1027"/>
    </location>
</feature>
<dbReference type="Gene3D" id="2.130.10.10">
    <property type="entry name" value="YVTN repeat-like/Quinoprotein amine dehydrogenase"/>
    <property type="match status" value="1"/>
</dbReference>
<feature type="region of interest" description="Disordered" evidence="1">
    <location>
        <begin position="484"/>
        <end position="503"/>
    </location>
</feature>
<dbReference type="Pfam" id="PF20770">
    <property type="entry name" value="PAN2_N"/>
    <property type="match status" value="1"/>
</dbReference>
<dbReference type="SUPFAM" id="SSF54001">
    <property type="entry name" value="Cysteine proteinases"/>
    <property type="match status" value="1"/>
</dbReference>
<proteinExistence type="predicted"/>
<dbReference type="GO" id="GO:0000932">
    <property type="term" value="C:P-body"/>
    <property type="evidence" value="ECO:0007669"/>
    <property type="project" value="TreeGrafter"/>
</dbReference>
<dbReference type="Pfam" id="PF00929">
    <property type="entry name" value="RNase_T"/>
    <property type="match status" value="1"/>
</dbReference>
<dbReference type="InterPro" id="IPR028881">
    <property type="entry name" value="PAN2_UCH_dom"/>
</dbReference>
<dbReference type="OrthoDB" id="16516at2759"/>
<dbReference type="FunFam" id="3.30.420.10:FF:000175">
    <property type="entry name" value="RNA exonuclease 5"/>
    <property type="match status" value="1"/>
</dbReference>
<dbReference type="InterPro" id="IPR036322">
    <property type="entry name" value="WD40_repeat_dom_sf"/>
</dbReference>
<dbReference type="InterPro" id="IPR015943">
    <property type="entry name" value="WD40/YVTN_repeat-like_dom_sf"/>
</dbReference>
<gene>
    <name evidence="3" type="ORF">H257_10835</name>
</gene>
<evidence type="ECO:0000256" key="1">
    <source>
        <dbReference type="SAM" id="MobiDB-lite"/>
    </source>
</evidence>
<reference evidence="3" key="1">
    <citation type="submission" date="2013-12" db="EMBL/GenBank/DDBJ databases">
        <title>The Genome Sequence of Aphanomyces astaci APO3.</title>
        <authorList>
            <consortium name="The Broad Institute Genomics Platform"/>
            <person name="Russ C."/>
            <person name="Tyler B."/>
            <person name="van West P."/>
            <person name="Dieguez-Uribeondo J."/>
            <person name="Young S.K."/>
            <person name="Zeng Q."/>
            <person name="Gargeya S."/>
            <person name="Fitzgerald M."/>
            <person name="Abouelleil A."/>
            <person name="Alvarado L."/>
            <person name="Chapman S.B."/>
            <person name="Gainer-Dewar J."/>
            <person name="Goldberg J."/>
            <person name="Griggs A."/>
            <person name="Gujja S."/>
            <person name="Hansen M."/>
            <person name="Howarth C."/>
            <person name="Imamovic A."/>
            <person name="Ireland A."/>
            <person name="Larimer J."/>
            <person name="McCowan C."/>
            <person name="Murphy C."/>
            <person name="Pearson M."/>
            <person name="Poon T.W."/>
            <person name="Priest M."/>
            <person name="Roberts A."/>
            <person name="Saif S."/>
            <person name="Shea T."/>
            <person name="Sykes S."/>
            <person name="Wortman J."/>
            <person name="Nusbaum C."/>
            <person name="Birren B."/>
        </authorList>
    </citation>
    <scope>NUCLEOTIDE SEQUENCE [LARGE SCALE GENOMIC DNA]</scope>
    <source>
        <strain evidence="3">APO3</strain>
    </source>
</reference>
<dbReference type="PANTHER" id="PTHR15728">
    <property type="entry name" value="DEADENYLATION COMPLEX CATALYTIC SUBUNIT PAN2"/>
    <property type="match status" value="1"/>
</dbReference>
<dbReference type="InterPro" id="IPR001680">
    <property type="entry name" value="WD40_rpt"/>
</dbReference>
<organism evidence="3">
    <name type="scientific">Aphanomyces astaci</name>
    <name type="common">Crayfish plague agent</name>
    <dbReference type="NCBI Taxonomy" id="112090"/>
    <lineage>
        <taxon>Eukaryota</taxon>
        <taxon>Sar</taxon>
        <taxon>Stramenopiles</taxon>
        <taxon>Oomycota</taxon>
        <taxon>Saprolegniomycetes</taxon>
        <taxon>Saprolegniales</taxon>
        <taxon>Verrucalvaceae</taxon>
        <taxon>Aphanomyces</taxon>
    </lineage>
</organism>
<protein>
    <recommendedName>
        <fullName evidence="2">Exonuclease domain-containing protein</fullName>
    </recommendedName>
</protein>